<keyword evidence="2" id="KW-1185">Reference proteome</keyword>
<gene>
    <name evidence="1" type="ORF">FHR87_003578</name>
</gene>
<organism evidence="1 2">
    <name type="scientific">Azomonas macrocytogenes</name>
    <name type="common">Azotobacter macrocytogenes</name>
    <dbReference type="NCBI Taxonomy" id="69962"/>
    <lineage>
        <taxon>Bacteria</taxon>
        <taxon>Pseudomonadati</taxon>
        <taxon>Pseudomonadota</taxon>
        <taxon>Gammaproteobacteria</taxon>
        <taxon>Pseudomonadales</taxon>
        <taxon>Pseudomonadaceae</taxon>
        <taxon>Azomonas</taxon>
    </lineage>
</organism>
<dbReference type="Proteomes" id="UP000549250">
    <property type="component" value="Unassembled WGS sequence"/>
</dbReference>
<reference evidence="1 2" key="1">
    <citation type="submission" date="2020-08" db="EMBL/GenBank/DDBJ databases">
        <title>Genomic Encyclopedia of Type Strains, Phase III (KMG-III): the genomes of soil and plant-associated and newly described type strains.</title>
        <authorList>
            <person name="Whitman W."/>
        </authorList>
    </citation>
    <scope>NUCLEOTIDE SEQUENCE [LARGE SCALE GENOMIC DNA]</scope>
    <source>
        <strain evidence="1 2">CECT 4462</strain>
    </source>
</reference>
<protein>
    <submittedName>
        <fullName evidence="1">Uncharacterized protein</fullName>
    </submittedName>
</protein>
<comment type="caution">
    <text evidence="1">The sequence shown here is derived from an EMBL/GenBank/DDBJ whole genome shotgun (WGS) entry which is preliminary data.</text>
</comment>
<evidence type="ECO:0000313" key="1">
    <source>
        <dbReference type="EMBL" id="MBB3105144.1"/>
    </source>
</evidence>
<dbReference type="EMBL" id="JACHXI010000026">
    <property type="protein sequence ID" value="MBB3105144.1"/>
    <property type="molecule type" value="Genomic_DNA"/>
</dbReference>
<name>A0A839TAG6_AZOMA</name>
<proteinExistence type="predicted"/>
<evidence type="ECO:0000313" key="2">
    <source>
        <dbReference type="Proteomes" id="UP000549250"/>
    </source>
</evidence>
<sequence>MQHAHNYIRHGTTDRFAVPDIKVGTVIGEMHRRLEFRHFLATIEQATLPEV</sequence>
<dbReference type="RefSeq" id="WP_183168001.1">
    <property type="nucleotide sequence ID" value="NZ_JACHXI010000026.1"/>
</dbReference>
<dbReference type="AlphaFoldDB" id="A0A839TAG6"/>
<accession>A0A839TAG6</accession>